<name>A0A6F8PU81_9GAMM</name>
<dbReference type="AlphaFoldDB" id="A0A6F8PU81"/>
<dbReference type="RefSeq" id="WP_173271432.1">
    <property type="nucleotide sequence ID" value="NZ_AP021889.1"/>
</dbReference>
<dbReference type="EMBL" id="AP021889">
    <property type="protein sequence ID" value="BBP45587.1"/>
    <property type="molecule type" value="Genomic_DNA"/>
</dbReference>
<evidence type="ECO:0000313" key="3">
    <source>
        <dbReference type="Proteomes" id="UP000501726"/>
    </source>
</evidence>
<dbReference type="Gene3D" id="3.60.40.10">
    <property type="entry name" value="PPM-type phosphatase domain"/>
    <property type="match status" value="1"/>
</dbReference>
<evidence type="ECO:0000313" key="2">
    <source>
        <dbReference type="EMBL" id="BBP45587.1"/>
    </source>
</evidence>
<dbReference type="InterPro" id="IPR001932">
    <property type="entry name" value="PPM-type_phosphatase-like_dom"/>
</dbReference>
<accession>A0A6F8PU81</accession>
<proteinExistence type="predicted"/>
<feature type="domain" description="PPM-type phosphatase" evidence="1">
    <location>
        <begin position="2"/>
        <end position="192"/>
    </location>
</feature>
<organism evidence="2 3">
    <name type="scientific">Thiosulfatimonas sediminis</name>
    <dbReference type="NCBI Taxonomy" id="2675054"/>
    <lineage>
        <taxon>Bacteria</taxon>
        <taxon>Pseudomonadati</taxon>
        <taxon>Pseudomonadota</taxon>
        <taxon>Gammaproteobacteria</taxon>
        <taxon>Thiotrichales</taxon>
        <taxon>Piscirickettsiaceae</taxon>
        <taxon>Thiosulfatimonas</taxon>
    </lineage>
</organism>
<dbReference type="KEGG" id="tse:THMIRHAS_09600"/>
<gene>
    <name evidence="2" type="ORF">THMIRHAS_09600</name>
</gene>
<reference evidence="3" key="1">
    <citation type="submission" date="2019-11" db="EMBL/GenBank/DDBJ databases">
        <title>Isolation and characterization of two novel species in the genus Thiomicrorhabdus.</title>
        <authorList>
            <person name="Mochizuki J."/>
            <person name="Kojima H."/>
            <person name="Fukui M."/>
        </authorList>
    </citation>
    <scope>NUCLEOTIDE SEQUENCE [LARGE SCALE GENOMIC DNA]</scope>
    <source>
        <strain evidence="3">aks77</strain>
    </source>
</reference>
<dbReference type="Pfam" id="PF07228">
    <property type="entry name" value="SpoIIE"/>
    <property type="match status" value="1"/>
</dbReference>
<dbReference type="Proteomes" id="UP000501726">
    <property type="component" value="Chromosome"/>
</dbReference>
<protein>
    <recommendedName>
        <fullName evidence="1">PPM-type phosphatase domain-containing protein</fullName>
    </recommendedName>
</protein>
<dbReference type="SMART" id="SM00331">
    <property type="entry name" value="PP2C_SIG"/>
    <property type="match status" value="1"/>
</dbReference>
<dbReference type="SUPFAM" id="SSF81606">
    <property type="entry name" value="PP2C-like"/>
    <property type="match status" value="1"/>
</dbReference>
<dbReference type="InterPro" id="IPR036457">
    <property type="entry name" value="PPM-type-like_dom_sf"/>
</dbReference>
<sequence length="195" mass="21793">MNIVTNCFIRPLVSQETCGDFMKMLPGKRRIHFIVGDVSGHGSPLVYAIAREVEQCFEQCYRQPLAQQYAQIAELGSVAKYGMTLCLGFFDLERQALFYLAVGNLRLCRLNEQQKIDLPVTEGVVGIFVPSEIQEQILPLQAGDRVLVTSDGVSQQALSLFTAEQSVETLKTQFLDDSITKQDDAICVCFDIVFE</sequence>
<keyword evidence="3" id="KW-1185">Reference proteome</keyword>
<evidence type="ECO:0000259" key="1">
    <source>
        <dbReference type="SMART" id="SM00331"/>
    </source>
</evidence>